<dbReference type="PANTHER" id="PTHR22572">
    <property type="entry name" value="SUGAR-1-PHOSPHATE GUANYL TRANSFERASE"/>
    <property type="match status" value="1"/>
</dbReference>
<dbReference type="InterPro" id="IPR005835">
    <property type="entry name" value="NTP_transferase_dom"/>
</dbReference>
<sequence length="230" mass="25339">MEAIVLAGGKGTRLREVVSDVPKPMAPISGQPFLALLLNHLAEKGISRVVLSIGYMAQVIQDYFGETYAGLEIDYVVEPQPLGTGGAVRLALEKIRSDHVFIFNGDTFLDLEISEIEALWIKERKPLIVGREVNDTSRYGRLLTEGSVATGFTEKGVEGPGLINGGCYVLQAHQLDEFLVGSNFSFELDFLAPAVKQRQFGVFITHGKFIDIGIPEDFHRAQIELSEFLK</sequence>
<dbReference type="RefSeq" id="WP_018746515.1">
    <property type="nucleotide sequence ID" value="NZ_BSOZ01000009.1"/>
</dbReference>
<comment type="caution">
    <text evidence="2">The sequence shown here is derived from an EMBL/GenBank/DDBJ whole genome shotgun (WGS) entry which is preliminary data.</text>
</comment>
<dbReference type="InterPro" id="IPR050486">
    <property type="entry name" value="Mannose-1P_guanyltransferase"/>
</dbReference>
<evidence type="ECO:0000313" key="3">
    <source>
        <dbReference type="Proteomes" id="UP001156836"/>
    </source>
</evidence>
<dbReference type="Proteomes" id="UP001156836">
    <property type="component" value="Unassembled WGS sequence"/>
</dbReference>
<organism evidence="2 3">
    <name type="scientific">Chitiniphilus shinanonensis</name>
    <dbReference type="NCBI Taxonomy" id="553088"/>
    <lineage>
        <taxon>Bacteria</taxon>
        <taxon>Pseudomonadati</taxon>
        <taxon>Pseudomonadota</taxon>
        <taxon>Betaproteobacteria</taxon>
        <taxon>Neisseriales</taxon>
        <taxon>Chitinibacteraceae</taxon>
        <taxon>Chitiniphilus</taxon>
    </lineage>
</organism>
<dbReference type="InterPro" id="IPR029044">
    <property type="entry name" value="Nucleotide-diphossugar_trans"/>
</dbReference>
<dbReference type="CDD" id="cd06915">
    <property type="entry name" value="NTP_transferase_WcbM_like"/>
    <property type="match status" value="1"/>
</dbReference>
<accession>A0ABQ6BRI8</accession>
<evidence type="ECO:0000259" key="1">
    <source>
        <dbReference type="Pfam" id="PF00483"/>
    </source>
</evidence>
<evidence type="ECO:0000313" key="2">
    <source>
        <dbReference type="EMBL" id="GLS03830.1"/>
    </source>
</evidence>
<feature type="domain" description="Nucleotidyl transferase" evidence="1">
    <location>
        <begin position="3"/>
        <end position="224"/>
    </location>
</feature>
<reference evidence="3" key="1">
    <citation type="journal article" date="2019" name="Int. J. Syst. Evol. Microbiol.">
        <title>The Global Catalogue of Microorganisms (GCM) 10K type strain sequencing project: providing services to taxonomists for standard genome sequencing and annotation.</title>
        <authorList>
            <consortium name="The Broad Institute Genomics Platform"/>
            <consortium name="The Broad Institute Genome Sequencing Center for Infectious Disease"/>
            <person name="Wu L."/>
            <person name="Ma J."/>
        </authorList>
    </citation>
    <scope>NUCLEOTIDE SEQUENCE [LARGE SCALE GENOMIC DNA]</scope>
    <source>
        <strain evidence="3">NBRC 104970</strain>
    </source>
</reference>
<keyword evidence="3" id="KW-1185">Reference proteome</keyword>
<name>A0ABQ6BRI8_9NEIS</name>
<protein>
    <submittedName>
        <fullName evidence="2">D-glycero-D-manno-heptose 1-phosphate guanosyltransferase</fullName>
    </submittedName>
</protein>
<dbReference type="EMBL" id="BSOZ01000009">
    <property type="protein sequence ID" value="GLS03830.1"/>
    <property type="molecule type" value="Genomic_DNA"/>
</dbReference>
<dbReference type="Gene3D" id="3.90.550.10">
    <property type="entry name" value="Spore Coat Polysaccharide Biosynthesis Protein SpsA, Chain A"/>
    <property type="match status" value="1"/>
</dbReference>
<dbReference type="Pfam" id="PF00483">
    <property type="entry name" value="NTP_transferase"/>
    <property type="match status" value="1"/>
</dbReference>
<proteinExistence type="predicted"/>
<dbReference type="SUPFAM" id="SSF53448">
    <property type="entry name" value="Nucleotide-diphospho-sugar transferases"/>
    <property type="match status" value="1"/>
</dbReference>
<gene>
    <name evidence="2" type="primary">hddC</name>
    <name evidence="2" type="ORF">GCM10007860_09750</name>
</gene>